<feature type="transmembrane region" description="Helical" evidence="5">
    <location>
        <begin position="275"/>
        <end position="298"/>
    </location>
</feature>
<dbReference type="InterPro" id="IPR036259">
    <property type="entry name" value="MFS_trans_sf"/>
</dbReference>
<protein>
    <submittedName>
        <fullName evidence="8">MFS domain-containing protein</fullName>
    </submittedName>
</protein>
<sequence>MFMFGNMFGASALTYASDSQKYLTMLNFRFGRKPIVIFGMISLPFTNTISLLFGVKYLPISRFLQGLFTPALLLVMWVQAYECIPVKLRKHAAFSFGVFWVFGYCVVAPIAYYFPDWILLSTINTAPTAIFALVFIFILPESFHFLVLKNKDDQVRAWINKAKRYNIPKITLSADEIMYETVLRTKKTGQPKQSESDKSWTCDTFVYFGLSLYTTHLAGNVYWNYTLSGLIELPVYILSPWALERFGRKPVVAITHFLAGISLAAFIVIPDGPGWIPTSFWLLGKFSISCSFMSIFVYSSEVFPTSIRNTCIGSCTILARIGGILAPYVRHLRSIVIFLPMLFFGILSVIAGFLTLFLPETRNKHLPSLLDQIDGQKKTEL</sequence>
<dbReference type="Gene3D" id="1.20.1250.20">
    <property type="entry name" value="MFS general substrate transporter like domains"/>
    <property type="match status" value="1"/>
</dbReference>
<dbReference type="EMBL" id="UXUI01008540">
    <property type="protein sequence ID" value="VDD91764.1"/>
    <property type="molecule type" value="Genomic_DNA"/>
</dbReference>
<dbReference type="InterPro" id="IPR005828">
    <property type="entry name" value="MFS_sugar_transport-like"/>
</dbReference>
<feature type="transmembrane region" description="Helical" evidence="5">
    <location>
        <begin position="251"/>
        <end position="269"/>
    </location>
</feature>
<feature type="transmembrane region" description="Helical" evidence="5">
    <location>
        <begin position="63"/>
        <end position="81"/>
    </location>
</feature>
<name>A0A0N4V988_ENTVE</name>
<comment type="subcellular location">
    <subcellularLocation>
        <location evidence="1">Membrane</location>
        <topology evidence="1">Multi-pass membrane protein</topology>
    </subcellularLocation>
</comment>
<reference evidence="8" key="1">
    <citation type="submission" date="2017-02" db="UniProtKB">
        <authorList>
            <consortium name="WormBaseParasite"/>
        </authorList>
    </citation>
    <scope>IDENTIFICATION</scope>
</reference>
<dbReference type="OrthoDB" id="5296287at2759"/>
<dbReference type="AlphaFoldDB" id="A0A0N4V988"/>
<dbReference type="Pfam" id="PF00083">
    <property type="entry name" value="Sugar_tr"/>
    <property type="match status" value="1"/>
</dbReference>
<evidence type="ECO:0000313" key="6">
    <source>
        <dbReference type="EMBL" id="VDD91764.1"/>
    </source>
</evidence>
<dbReference type="Proteomes" id="UP000274131">
    <property type="component" value="Unassembled WGS sequence"/>
</dbReference>
<evidence type="ECO:0000256" key="4">
    <source>
        <dbReference type="ARBA" id="ARBA00023136"/>
    </source>
</evidence>
<feature type="transmembrane region" description="Helical" evidence="5">
    <location>
        <begin position="335"/>
        <end position="358"/>
    </location>
</feature>
<keyword evidence="7" id="KW-1185">Reference proteome</keyword>
<feature type="transmembrane region" description="Helical" evidence="5">
    <location>
        <begin position="126"/>
        <end position="148"/>
    </location>
</feature>
<feature type="transmembrane region" description="Helical" evidence="5">
    <location>
        <begin position="35"/>
        <end position="57"/>
    </location>
</feature>
<evidence type="ECO:0000313" key="7">
    <source>
        <dbReference type="Proteomes" id="UP000274131"/>
    </source>
</evidence>
<accession>A0A0N4V988</accession>
<dbReference type="SUPFAM" id="SSF103473">
    <property type="entry name" value="MFS general substrate transporter"/>
    <property type="match status" value="1"/>
</dbReference>
<keyword evidence="2 5" id="KW-0812">Transmembrane</keyword>
<keyword evidence="4 5" id="KW-0472">Membrane</keyword>
<proteinExistence type="predicted"/>
<feature type="transmembrane region" description="Helical" evidence="5">
    <location>
        <begin position="93"/>
        <end position="114"/>
    </location>
</feature>
<keyword evidence="3 5" id="KW-1133">Transmembrane helix</keyword>
<reference evidence="6 7" key="2">
    <citation type="submission" date="2018-10" db="EMBL/GenBank/DDBJ databases">
        <authorList>
            <consortium name="Pathogen Informatics"/>
        </authorList>
    </citation>
    <scope>NUCLEOTIDE SEQUENCE [LARGE SCALE GENOMIC DNA]</scope>
</reference>
<dbReference type="STRING" id="51028.A0A0N4V988"/>
<evidence type="ECO:0000256" key="5">
    <source>
        <dbReference type="SAM" id="Phobius"/>
    </source>
</evidence>
<organism evidence="8">
    <name type="scientific">Enterobius vermicularis</name>
    <name type="common">Human pinworm</name>
    <dbReference type="NCBI Taxonomy" id="51028"/>
    <lineage>
        <taxon>Eukaryota</taxon>
        <taxon>Metazoa</taxon>
        <taxon>Ecdysozoa</taxon>
        <taxon>Nematoda</taxon>
        <taxon>Chromadorea</taxon>
        <taxon>Rhabditida</taxon>
        <taxon>Spirurina</taxon>
        <taxon>Oxyuridomorpha</taxon>
        <taxon>Oxyuroidea</taxon>
        <taxon>Oxyuridae</taxon>
        <taxon>Enterobius</taxon>
    </lineage>
</organism>
<gene>
    <name evidence="6" type="ORF">EVEC_LOCUS6515</name>
</gene>
<evidence type="ECO:0000313" key="8">
    <source>
        <dbReference type="WBParaSite" id="EVEC_0000699401-mRNA-1"/>
    </source>
</evidence>
<evidence type="ECO:0000256" key="3">
    <source>
        <dbReference type="ARBA" id="ARBA00022989"/>
    </source>
</evidence>
<dbReference type="GO" id="GO:0016020">
    <property type="term" value="C:membrane"/>
    <property type="evidence" value="ECO:0007669"/>
    <property type="project" value="UniProtKB-SubCell"/>
</dbReference>
<evidence type="ECO:0000256" key="1">
    <source>
        <dbReference type="ARBA" id="ARBA00004141"/>
    </source>
</evidence>
<dbReference type="GO" id="GO:0022857">
    <property type="term" value="F:transmembrane transporter activity"/>
    <property type="evidence" value="ECO:0007669"/>
    <property type="project" value="InterPro"/>
</dbReference>
<dbReference type="WBParaSite" id="EVEC_0000699401-mRNA-1">
    <property type="protein sequence ID" value="EVEC_0000699401-mRNA-1"/>
    <property type="gene ID" value="EVEC_0000699401"/>
</dbReference>
<evidence type="ECO:0000256" key="2">
    <source>
        <dbReference type="ARBA" id="ARBA00022692"/>
    </source>
</evidence>
<dbReference type="PANTHER" id="PTHR24064">
    <property type="entry name" value="SOLUTE CARRIER FAMILY 22 MEMBER"/>
    <property type="match status" value="1"/>
</dbReference>